<dbReference type="Proteomes" id="UP000521017">
    <property type="component" value="Unassembled WGS sequence"/>
</dbReference>
<evidence type="ECO:0000259" key="3">
    <source>
        <dbReference type="Pfam" id="PF03061"/>
    </source>
</evidence>
<dbReference type="SUPFAM" id="SSF54637">
    <property type="entry name" value="Thioesterase/thiol ester dehydrase-isomerase"/>
    <property type="match status" value="1"/>
</dbReference>
<evidence type="ECO:0000256" key="2">
    <source>
        <dbReference type="ARBA" id="ARBA00022801"/>
    </source>
</evidence>
<gene>
    <name evidence="4" type="ORF">HDF25_003373</name>
</gene>
<keyword evidence="2" id="KW-0378">Hydrolase</keyword>
<dbReference type="Gene3D" id="3.10.129.10">
    <property type="entry name" value="Hotdog Thioesterase"/>
    <property type="match status" value="1"/>
</dbReference>
<evidence type="ECO:0000313" key="5">
    <source>
        <dbReference type="Proteomes" id="UP000521017"/>
    </source>
</evidence>
<protein>
    <submittedName>
        <fullName evidence="4">Uncharacterized protein (TIGR00369 family)</fullName>
    </submittedName>
</protein>
<dbReference type="GO" id="GO:0047617">
    <property type="term" value="F:fatty acyl-CoA hydrolase activity"/>
    <property type="evidence" value="ECO:0007669"/>
    <property type="project" value="InterPro"/>
</dbReference>
<dbReference type="CDD" id="cd03443">
    <property type="entry name" value="PaaI_thioesterase"/>
    <property type="match status" value="1"/>
</dbReference>
<sequence>MKTVTDKIRQGLISQLGQTVTSSPSAFMLWLAPVVREIDHGAMTFEYVVRKEMTNPIGTLHGGVTAAIMDDMIGATIISLGREHFYTTVNNVIDYFSTAKCGDLITGKTKVIKAGQQIINVQFELWNLGKERLLARGYSNALKTDHKIIDPETANHNPNK</sequence>
<comment type="similarity">
    <text evidence="1">Belongs to the thioesterase PaaI family.</text>
</comment>
<dbReference type="RefSeq" id="WP_221450930.1">
    <property type="nucleotide sequence ID" value="NZ_JACHCC010000008.1"/>
</dbReference>
<feature type="domain" description="Thioesterase" evidence="3">
    <location>
        <begin position="58"/>
        <end position="129"/>
    </location>
</feature>
<reference evidence="4 5" key="1">
    <citation type="submission" date="2020-08" db="EMBL/GenBank/DDBJ databases">
        <title>Genomic Encyclopedia of Type Strains, Phase IV (KMG-V): Genome sequencing to study the core and pangenomes of soil and plant-associated prokaryotes.</title>
        <authorList>
            <person name="Whitman W."/>
        </authorList>
    </citation>
    <scope>NUCLEOTIDE SEQUENCE [LARGE SCALE GENOMIC DNA]</scope>
    <source>
        <strain evidence="4 5">M2T3</strain>
    </source>
</reference>
<comment type="caution">
    <text evidence="4">The sequence shown here is derived from an EMBL/GenBank/DDBJ whole genome shotgun (WGS) entry which is preliminary data.</text>
</comment>
<name>A0A7X0J5G4_9SPHI</name>
<dbReference type="Pfam" id="PF03061">
    <property type="entry name" value="4HBT"/>
    <property type="match status" value="1"/>
</dbReference>
<dbReference type="InterPro" id="IPR029069">
    <property type="entry name" value="HotDog_dom_sf"/>
</dbReference>
<dbReference type="AlphaFoldDB" id="A0A7X0J5G4"/>
<accession>A0A7X0J5G4</accession>
<evidence type="ECO:0000256" key="1">
    <source>
        <dbReference type="ARBA" id="ARBA00008324"/>
    </source>
</evidence>
<dbReference type="InterPro" id="IPR003736">
    <property type="entry name" value="PAAI_dom"/>
</dbReference>
<proteinExistence type="inferred from homology"/>
<evidence type="ECO:0000313" key="4">
    <source>
        <dbReference type="EMBL" id="MBB6501210.1"/>
    </source>
</evidence>
<dbReference type="InterPro" id="IPR006683">
    <property type="entry name" value="Thioestr_dom"/>
</dbReference>
<dbReference type="InterPro" id="IPR039298">
    <property type="entry name" value="ACOT13"/>
</dbReference>
<dbReference type="PANTHER" id="PTHR21660:SF1">
    <property type="entry name" value="ACYL-COENZYME A THIOESTERASE 13"/>
    <property type="match status" value="1"/>
</dbReference>
<dbReference type="NCBIfam" id="TIGR00369">
    <property type="entry name" value="unchar_dom_1"/>
    <property type="match status" value="1"/>
</dbReference>
<organism evidence="4 5">
    <name type="scientific">Pedobacter cryoconitis</name>
    <dbReference type="NCBI Taxonomy" id="188932"/>
    <lineage>
        <taxon>Bacteria</taxon>
        <taxon>Pseudomonadati</taxon>
        <taxon>Bacteroidota</taxon>
        <taxon>Sphingobacteriia</taxon>
        <taxon>Sphingobacteriales</taxon>
        <taxon>Sphingobacteriaceae</taxon>
        <taxon>Pedobacter</taxon>
    </lineage>
</organism>
<dbReference type="EMBL" id="JACHCC010000008">
    <property type="protein sequence ID" value="MBB6501210.1"/>
    <property type="molecule type" value="Genomic_DNA"/>
</dbReference>
<dbReference type="PANTHER" id="PTHR21660">
    <property type="entry name" value="THIOESTERASE SUPERFAMILY MEMBER-RELATED"/>
    <property type="match status" value="1"/>
</dbReference>